<organism evidence="2 3">
    <name type="scientific">Helobdella robusta</name>
    <name type="common">Californian leech</name>
    <dbReference type="NCBI Taxonomy" id="6412"/>
    <lineage>
        <taxon>Eukaryota</taxon>
        <taxon>Metazoa</taxon>
        <taxon>Spiralia</taxon>
        <taxon>Lophotrochozoa</taxon>
        <taxon>Annelida</taxon>
        <taxon>Clitellata</taxon>
        <taxon>Hirudinea</taxon>
        <taxon>Rhynchobdellida</taxon>
        <taxon>Glossiphoniidae</taxon>
        <taxon>Helobdella</taxon>
    </lineage>
</organism>
<dbReference type="HOGENOM" id="CLU_1162245_0_0_1"/>
<dbReference type="RefSeq" id="XP_009013654.1">
    <property type="nucleotide sequence ID" value="XM_009015406.1"/>
</dbReference>
<dbReference type="AlphaFoldDB" id="T1F236"/>
<dbReference type="Proteomes" id="UP000015101">
    <property type="component" value="Unassembled WGS sequence"/>
</dbReference>
<reference evidence="2" key="3">
    <citation type="submission" date="2015-06" db="UniProtKB">
        <authorList>
            <consortium name="EnsemblMetazoa"/>
        </authorList>
    </citation>
    <scope>IDENTIFICATION</scope>
</reference>
<evidence type="ECO:0000313" key="3">
    <source>
        <dbReference type="Proteomes" id="UP000015101"/>
    </source>
</evidence>
<dbReference type="EMBL" id="AMQM01003312">
    <property type="status" value="NOT_ANNOTATED_CDS"/>
    <property type="molecule type" value="Genomic_DNA"/>
</dbReference>
<keyword evidence="3" id="KW-1185">Reference proteome</keyword>
<dbReference type="EnsemblMetazoa" id="HelroT169560">
    <property type="protein sequence ID" value="HelroP169560"/>
    <property type="gene ID" value="HelroG169560"/>
</dbReference>
<name>T1F236_HELRO</name>
<dbReference type="KEGG" id="hro:HELRODRAFT_169560"/>
<reference evidence="1 3" key="2">
    <citation type="journal article" date="2013" name="Nature">
        <title>Insights into bilaterian evolution from three spiralian genomes.</title>
        <authorList>
            <person name="Simakov O."/>
            <person name="Marletaz F."/>
            <person name="Cho S.J."/>
            <person name="Edsinger-Gonzales E."/>
            <person name="Havlak P."/>
            <person name="Hellsten U."/>
            <person name="Kuo D.H."/>
            <person name="Larsson T."/>
            <person name="Lv J."/>
            <person name="Arendt D."/>
            <person name="Savage R."/>
            <person name="Osoegawa K."/>
            <person name="de Jong P."/>
            <person name="Grimwood J."/>
            <person name="Chapman J.A."/>
            <person name="Shapiro H."/>
            <person name="Aerts A."/>
            <person name="Otillar R.P."/>
            <person name="Terry A.Y."/>
            <person name="Boore J.L."/>
            <person name="Grigoriev I.V."/>
            <person name="Lindberg D.R."/>
            <person name="Seaver E.C."/>
            <person name="Weisblat D.A."/>
            <person name="Putnam N.H."/>
            <person name="Rokhsar D.S."/>
        </authorList>
    </citation>
    <scope>NUCLEOTIDE SEQUENCE</scope>
</reference>
<sequence>MTHKQNFETEQNHSVIRSLDHLDARWPASQPNLCECAIVITHVEHGRQAGTSWHSSLARQYNIGPGIFNHSTNLQSDCHFIINYLCTINFFPLHTFNAASTSRLSPVENLTSESAQHSSQEHTIVGRQQTLTQAACIDLRCGSAWKKLTWISSQQSRKLAHWRVVLYKLCLAVRVSKNNIEMSEKLKYCHYRYRYIIAVLLAHKYKCLHGAFEIKCLHLFMSAASSALRPCLHASDNSV</sequence>
<protein>
    <submittedName>
        <fullName evidence="1 2">Uncharacterized protein</fullName>
    </submittedName>
</protein>
<dbReference type="InParanoid" id="T1F236"/>
<evidence type="ECO:0000313" key="1">
    <source>
        <dbReference type="EMBL" id="ESO07865.1"/>
    </source>
</evidence>
<proteinExistence type="predicted"/>
<evidence type="ECO:0000313" key="2">
    <source>
        <dbReference type="EnsemblMetazoa" id="HelroP169560"/>
    </source>
</evidence>
<accession>T1F236</accession>
<dbReference type="GeneID" id="20202886"/>
<dbReference type="CTD" id="20202886"/>
<gene>
    <name evidence="2" type="primary">20202886</name>
    <name evidence="1" type="ORF">HELRODRAFT_169560</name>
</gene>
<reference evidence="3" key="1">
    <citation type="submission" date="2012-12" db="EMBL/GenBank/DDBJ databases">
        <authorList>
            <person name="Hellsten U."/>
            <person name="Grimwood J."/>
            <person name="Chapman J.A."/>
            <person name="Shapiro H."/>
            <person name="Aerts A."/>
            <person name="Otillar R.P."/>
            <person name="Terry A.Y."/>
            <person name="Boore J.L."/>
            <person name="Simakov O."/>
            <person name="Marletaz F."/>
            <person name="Cho S.-J."/>
            <person name="Edsinger-Gonzales E."/>
            <person name="Havlak P."/>
            <person name="Kuo D.-H."/>
            <person name="Larsson T."/>
            <person name="Lv J."/>
            <person name="Arendt D."/>
            <person name="Savage R."/>
            <person name="Osoegawa K."/>
            <person name="de Jong P."/>
            <person name="Lindberg D.R."/>
            <person name="Seaver E.C."/>
            <person name="Weisblat D.A."/>
            <person name="Putnam N.H."/>
            <person name="Grigoriev I.V."/>
            <person name="Rokhsar D.S."/>
        </authorList>
    </citation>
    <scope>NUCLEOTIDE SEQUENCE</scope>
</reference>
<dbReference type="EMBL" id="KB096134">
    <property type="protein sequence ID" value="ESO07865.1"/>
    <property type="molecule type" value="Genomic_DNA"/>
</dbReference>